<sequence>MAEPKQAKVTEGPASGDLGRRLAARRAQLGLTREETATRAGMDPGYLQHLEEHAVTGPGQGALLRLAGVLETTLAALTGGDADRPPGPGRAGRTPAFTELSRTECGDLLSTHGVGRLAVSTAQGPVIVPVNYSVIDGTIVFRTARGATPSLGAGNKVAFEIDRIDDAFSQGWSVLVRGHARIVTDLEEAERLARHAYSTPWAGGRRDVWMRVEPYAVTGRRITV</sequence>
<dbReference type="InterPro" id="IPR024747">
    <property type="entry name" value="Pyridox_Oxase-rel"/>
</dbReference>
<dbReference type="SUPFAM" id="SSF50475">
    <property type="entry name" value="FMN-binding split barrel"/>
    <property type="match status" value="1"/>
</dbReference>
<keyword evidence="4" id="KW-1185">Reference proteome</keyword>
<feature type="region of interest" description="Disordered" evidence="1">
    <location>
        <begin position="1"/>
        <end position="20"/>
    </location>
</feature>
<dbReference type="EMBL" id="JAUSZS010000007">
    <property type="protein sequence ID" value="MDQ0935426.1"/>
    <property type="molecule type" value="Genomic_DNA"/>
</dbReference>
<dbReference type="InterPro" id="IPR001387">
    <property type="entry name" value="Cro/C1-type_HTH"/>
</dbReference>
<dbReference type="SMART" id="SM00530">
    <property type="entry name" value="HTH_XRE"/>
    <property type="match status" value="1"/>
</dbReference>
<dbReference type="SUPFAM" id="SSF47413">
    <property type="entry name" value="lambda repressor-like DNA-binding domains"/>
    <property type="match status" value="1"/>
</dbReference>
<organism evidence="3 4">
    <name type="scientific">Streptomyces turgidiscabies</name>
    <dbReference type="NCBI Taxonomy" id="85558"/>
    <lineage>
        <taxon>Bacteria</taxon>
        <taxon>Bacillati</taxon>
        <taxon>Actinomycetota</taxon>
        <taxon>Actinomycetes</taxon>
        <taxon>Kitasatosporales</taxon>
        <taxon>Streptomycetaceae</taxon>
        <taxon>Streptomyces</taxon>
    </lineage>
</organism>
<evidence type="ECO:0000313" key="4">
    <source>
        <dbReference type="Proteomes" id="UP001223072"/>
    </source>
</evidence>
<evidence type="ECO:0000259" key="2">
    <source>
        <dbReference type="PROSITE" id="PS50943"/>
    </source>
</evidence>
<protein>
    <submittedName>
        <fullName evidence="3">Nitroimidazol reductase NimA-like FMN-containing flavoprotein (Pyridoxamine 5'-phosphate oxidase superfamily)</fullName>
    </submittedName>
</protein>
<comment type="caution">
    <text evidence="3">The sequence shown here is derived from an EMBL/GenBank/DDBJ whole genome shotgun (WGS) entry which is preliminary data.</text>
</comment>
<gene>
    <name evidence="3" type="ORF">QFZ49_005398</name>
</gene>
<dbReference type="RefSeq" id="WP_307628987.1">
    <property type="nucleotide sequence ID" value="NZ_JAUSZS010000007.1"/>
</dbReference>
<evidence type="ECO:0000313" key="3">
    <source>
        <dbReference type="EMBL" id="MDQ0935426.1"/>
    </source>
</evidence>
<dbReference type="Gene3D" id="2.30.110.10">
    <property type="entry name" value="Electron Transport, Fmn-binding Protein, Chain A"/>
    <property type="match status" value="1"/>
</dbReference>
<dbReference type="Gene3D" id="1.10.260.40">
    <property type="entry name" value="lambda repressor-like DNA-binding domains"/>
    <property type="match status" value="1"/>
</dbReference>
<dbReference type="Pfam" id="PF12900">
    <property type="entry name" value="Pyridox_ox_2"/>
    <property type="match status" value="1"/>
</dbReference>
<name>A0ABU0RTU6_9ACTN</name>
<proteinExistence type="predicted"/>
<evidence type="ECO:0000256" key="1">
    <source>
        <dbReference type="SAM" id="MobiDB-lite"/>
    </source>
</evidence>
<dbReference type="Proteomes" id="UP001223072">
    <property type="component" value="Unassembled WGS sequence"/>
</dbReference>
<accession>A0ABU0RTU6</accession>
<dbReference type="PROSITE" id="PS50943">
    <property type="entry name" value="HTH_CROC1"/>
    <property type="match status" value="1"/>
</dbReference>
<feature type="domain" description="HTH cro/C1-type" evidence="2">
    <location>
        <begin position="22"/>
        <end position="77"/>
    </location>
</feature>
<dbReference type="Pfam" id="PF13560">
    <property type="entry name" value="HTH_31"/>
    <property type="match status" value="1"/>
</dbReference>
<dbReference type="InterPro" id="IPR010982">
    <property type="entry name" value="Lambda_DNA-bd_dom_sf"/>
</dbReference>
<dbReference type="InterPro" id="IPR012349">
    <property type="entry name" value="Split_barrel_FMN-bd"/>
</dbReference>
<reference evidence="3 4" key="1">
    <citation type="submission" date="2023-07" db="EMBL/GenBank/DDBJ databases">
        <title>Comparative genomics of wheat-associated soil bacteria to identify genetic determinants of phenazine resistance.</title>
        <authorList>
            <person name="Mouncey N."/>
        </authorList>
    </citation>
    <scope>NUCLEOTIDE SEQUENCE [LARGE SCALE GENOMIC DNA]</scope>
    <source>
        <strain evidence="3 4">W2I16</strain>
    </source>
</reference>